<dbReference type="InterPro" id="IPR033178">
    <property type="entry name" value="PSD_type1_pro"/>
</dbReference>
<comment type="subcellular location">
    <subcellularLocation>
        <location evidence="12">Cell membrane</location>
        <topology evidence="12">Peripheral membrane protein</topology>
    </subcellularLocation>
</comment>
<dbReference type="PANTHER" id="PTHR10067">
    <property type="entry name" value="PHOSPHATIDYLSERINE DECARBOXYLASE"/>
    <property type="match status" value="1"/>
</dbReference>
<dbReference type="STRING" id="29422.Lbru_1246"/>
<feature type="transmembrane region" description="Helical" evidence="13">
    <location>
        <begin position="192"/>
        <end position="212"/>
    </location>
</feature>
<dbReference type="Proteomes" id="UP000054742">
    <property type="component" value="Unassembled WGS sequence"/>
</dbReference>
<feature type="site" description="Cleavage (non-hydrolytic); by autocatalysis" evidence="12">
    <location>
        <begin position="249"/>
        <end position="250"/>
    </location>
</feature>
<evidence type="ECO:0000256" key="2">
    <source>
        <dbReference type="ARBA" id="ARBA00022475"/>
    </source>
</evidence>
<evidence type="ECO:0000256" key="6">
    <source>
        <dbReference type="ARBA" id="ARBA00023136"/>
    </source>
</evidence>
<evidence type="ECO:0000256" key="3">
    <source>
        <dbReference type="ARBA" id="ARBA00022516"/>
    </source>
</evidence>
<keyword evidence="15" id="KW-1185">Reference proteome</keyword>
<dbReference type="UniPathway" id="UPA00558">
    <property type="reaction ID" value="UER00616"/>
</dbReference>
<comment type="pathway">
    <text evidence="12">Phospholipid metabolism; phosphatidylethanolamine biosynthesis; phosphatidylethanolamine from CDP-diacylglycerol: step 2/2.</text>
</comment>
<evidence type="ECO:0000256" key="13">
    <source>
        <dbReference type="SAM" id="Phobius"/>
    </source>
</evidence>
<dbReference type="OrthoDB" id="9802030at2"/>
<keyword evidence="11 12" id="KW-0670">Pyruvate</keyword>
<organism evidence="14 15">
    <name type="scientific">Legionella brunensis</name>
    <dbReference type="NCBI Taxonomy" id="29422"/>
    <lineage>
        <taxon>Bacteria</taxon>
        <taxon>Pseudomonadati</taxon>
        <taxon>Pseudomonadota</taxon>
        <taxon>Gammaproteobacteria</taxon>
        <taxon>Legionellales</taxon>
        <taxon>Legionellaceae</taxon>
        <taxon>Legionella</taxon>
    </lineage>
</organism>
<keyword evidence="3 12" id="KW-0444">Lipid biosynthesis</keyword>
<dbReference type="AlphaFoldDB" id="A0A0W0SNP2"/>
<evidence type="ECO:0000313" key="14">
    <source>
        <dbReference type="EMBL" id="KTC85031.1"/>
    </source>
</evidence>
<keyword evidence="8 12" id="KW-0594">Phospholipid biosynthesis</keyword>
<keyword evidence="7 12" id="KW-0865">Zymogen</keyword>
<dbReference type="RefSeq" id="WP_058441316.1">
    <property type="nucleotide sequence ID" value="NZ_CAAAHU010000006.1"/>
</dbReference>
<name>A0A0W0SNP2_9GAMM</name>
<feature type="active site" description="Charge relay system; for autoendoproteolytic cleavage activity" evidence="12">
    <location>
        <position position="146"/>
    </location>
</feature>
<comment type="caution">
    <text evidence="14">The sequence shown here is derived from an EMBL/GenBank/DDBJ whole genome shotgun (WGS) entry which is preliminary data.</text>
</comment>
<protein>
    <recommendedName>
        <fullName evidence="12">Phosphatidylserine decarboxylase proenzyme</fullName>
        <ecNumber evidence="12">4.1.1.65</ecNumber>
    </recommendedName>
    <component>
        <recommendedName>
            <fullName evidence="12">Phosphatidylserine decarboxylase alpha chain</fullName>
        </recommendedName>
    </component>
    <component>
        <recommendedName>
            <fullName evidence="12">Phosphatidylserine decarboxylase beta chain</fullName>
        </recommendedName>
    </component>
</protein>
<dbReference type="InterPro" id="IPR033177">
    <property type="entry name" value="PSD-B"/>
</dbReference>
<feature type="modified residue" description="Pyruvic acid (Ser); by autocatalysis" evidence="12">
    <location>
        <position position="250"/>
    </location>
</feature>
<evidence type="ECO:0000256" key="7">
    <source>
        <dbReference type="ARBA" id="ARBA00023145"/>
    </source>
</evidence>
<keyword evidence="13" id="KW-0812">Transmembrane</keyword>
<feature type="chain" id="PRO_5023521926" description="Phosphatidylserine decarboxylase beta chain" evidence="12">
    <location>
        <begin position="1"/>
        <end position="249"/>
    </location>
</feature>
<dbReference type="EC" id="4.1.1.65" evidence="12"/>
<evidence type="ECO:0000256" key="9">
    <source>
        <dbReference type="ARBA" id="ARBA00023239"/>
    </source>
</evidence>
<evidence type="ECO:0000256" key="1">
    <source>
        <dbReference type="ARBA" id="ARBA00005189"/>
    </source>
</evidence>
<dbReference type="GO" id="GO:0006646">
    <property type="term" value="P:phosphatidylethanolamine biosynthetic process"/>
    <property type="evidence" value="ECO:0007669"/>
    <property type="project" value="UniProtKB-UniRule"/>
</dbReference>
<dbReference type="GO" id="GO:0005886">
    <property type="term" value="C:plasma membrane"/>
    <property type="evidence" value="ECO:0007669"/>
    <property type="project" value="UniProtKB-SubCell"/>
</dbReference>
<evidence type="ECO:0000313" key="15">
    <source>
        <dbReference type="Proteomes" id="UP000054742"/>
    </source>
</evidence>
<comment type="subunit">
    <text evidence="12">Heterodimer of a large membrane-associated beta subunit and a small pyruvoyl-containing alpha subunit.</text>
</comment>
<dbReference type="EMBL" id="LNXV01000008">
    <property type="protein sequence ID" value="KTC85031.1"/>
    <property type="molecule type" value="Genomic_DNA"/>
</dbReference>
<keyword evidence="5 12" id="KW-0443">Lipid metabolism</keyword>
<comment type="cofactor">
    <cofactor evidence="12">
        <name>pyruvate</name>
        <dbReference type="ChEBI" id="CHEBI:15361"/>
    </cofactor>
    <text evidence="12">Binds 1 pyruvoyl group covalently per subunit.</text>
</comment>
<feature type="active site" description="Charge relay system; for autoendoproteolytic cleavage activity" evidence="12">
    <location>
        <position position="89"/>
    </location>
</feature>
<reference evidence="14 15" key="1">
    <citation type="submission" date="2015-11" db="EMBL/GenBank/DDBJ databases">
        <title>Genomic analysis of 38 Legionella species identifies large and diverse effector repertoires.</title>
        <authorList>
            <person name="Burstein D."/>
            <person name="Amaro F."/>
            <person name="Zusman T."/>
            <person name="Lifshitz Z."/>
            <person name="Cohen O."/>
            <person name="Gilbert J.A."/>
            <person name="Pupko T."/>
            <person name="Shuman H.A."/>
            <person name="Segal G."/>
        </authorList>
    </citation>
    <scope>NUCLEOTIDE SEQUENCE [LARGE SCALE GENOMIC DNA]</scope>
    <source>
        <strain evidence="14 15">ATCC 43878</strain>
    </source>
</reference>
<keyword evidence="9 12" id="KW-0456">Lyase</keyword>
<comment type="PTM">
    <text evidence="12">Is synthesized initially as an inactive proenzyme. Formation of the active enzyme involves a self-maturation process in which the active site pyruvoyl group is generated from an internal serine residue via an autocatalytic post-translational modification. Two non-identical subunits are generated from the proenzyme in this reaction, and the pyruvate is formed at the N-terminus of the alpha chain, which is derived from the carboxyl end of the proenzyme. The autoendoproteolytic cleavage occurs by a canonical serine protease mechanism, in which the side chain hydroxyl group of the serine supplies its oxygen atom to form the C-terminus of the beta chain, while the remainder of the serine residue undergoes an oxidative deamination to produce ammonia and the pyruvoyl prosthetic group on the alpha chain. During this reaction, the Ser that is part of the protease active site of the proenzyme becomes the pyruvoyl prosthetic group, which constitutes an essential element of the active site of the mature decarboxylase.</text>
</comment>
<comment type="function">
    <text evidence="12">Catalyzes the formation of phosphatidylethanolamine (PtdEtn) from phosphatidylserine (PtdSer).</text>
</comment>
<evidence type="ECO:0000256" key="4">
    <source>
        <dbReference type="ARBA" id="ARBA00022793"/>
    </source>
</evidence>
<proteinExistence type="inferred from homology"/>
<comment type="pathway">
    <text evidence="1">Lipid metabolism.</text>
</comment>
<dbReference type="NCBIfam" id="TIGR00163">
    <property type="entry name" value="PS_decarb"/>
    <property type="match status" value="1"/>
</dbReference>
<dbReference type="PANTHER" id="PTHR10067:SF6">
    <property type="entry name" value="PHOSPHATIDYLSERINE DECARBOXYLASE PROENZYME, MITOCHONDRIAL"/>
    <property type="match status" value="1"/>
</dbReference>
<dbReference type="Pfam" id="PF02666">
    <property type="entry name" value="PS_Dcarbxylase"/>
    <property type="match status" value="1"/>
</dbReference>
<keyword evidence="4 12" id="KW-0210">Decarboxylase</keyword>
<dbReference type="PATRIC" id="fig|29422.6.peg.1321"/>
<feature type="active site" description="Schiff-base intermediate with substrate; via pyruvic acid; for decarboxylase activity" evidence="12">
    <location>
        <position position="250"/>
    </location>
</feature>
<accession>A0A0W0SNP2</accession>
<comment type="catalytic activity">
    <reaction evidence="12">
        <text>a 1,2-diacyl-sn-glycero-3-phospho-L-serine + H(+) = a 1,2-diacyl-sn-glycero-3-phosphoethanolamine + CO2</text>
        <dbReference type="Rhea" id="RHEA:20828"/>
        <dbReference type="ChEBI" id="CHEBI:15378"/>
        <dbReference type="ChEBI" id="CHEBI:16526"/>
        <dbReference type="ChEBI" id="CHEBI:57262"/>
        <dbReference type="ChEBI" id="CHEBI:64612"/>
        <dbReference type="EC" id="4.1.1.65"/>
    </reaction>
</comment>
<keyword evidence="2 12" id="KW-1003">Cell membrane</keyword>
<gene>
    <name evidence="12 14" type="primary">psd</name>
    <name evidence="14" type="ORF">Lbru_1246</name>
</gene>
<evidence type="ECO:0000256" key="8">
    <source>
        <dbReference type="ARBA" id="ARBA00023209"/>
    </source>
</evidence>
<evidence type="ECO:0000256" key="11">
    <source>
        <dbReference type="ARBA" id="ARBA00023317"/>
    </source>
</evidence>
<feature type="active site" description="Charge relay system; for autoendoproteolytic cleavage activity" evidence="12">
    <location>
        <position position="250"/>
    </location>
</feature>
<comment type="similarity">
    <text evidence="12">Belongs to the phosphatidylserine decarboxylase family. PSD-B subfamily. Prokaryotic type I sub-subfamily.</text>
</comment>
<keyword evidence="13" id="KW-1133">Transmembrane helix</keyword>
<sequence>MLNDYIKTLPQFFLPKHLLTHFAGILANVRSPAVKNLLIRRFIQQYCVNMQEAREENFENYPSFNEFFIRHLKPECRPLEGADIVSPVDGVISELGTIEQGQILQAKGRYYTVHQLLACEQALSQQFTHGRFATLYLSPKDYHRIHMPIDASLREMIYVPGKLFSVQPTTARVIPYLFARNERLVIFFDTSVGSMAMVLVGATIVGAIGTKWHGDLRRSRKKQYFSYAELEQKNTKILQGEEMGYFKLGSTVVLLFADGDKVQWLDNLTAGQSICYGQAFGKITA</sequence>
<evidence type="ECO:0000256" key="10">
    <source>
        <dbReference type="ARBA" id="ARBA00023264"/>
    </source>
</evidence>
<dbReference type="GO" id="GO:0004609">
    <property type="term" value="F:phosphatidylserine decarboxylase activity"/>
    <property type="evidence" value="ECO:0007669"/>
    <property type="project" value="UniProtKB-UniRule"/>
</dbReference>
<keyword evidence="10 12" id="KW-1208">Phospholipid metabolism</keyword>
<evidence type="ECO:0000256" key="12">
    <source>
        <dbReference type="HAMAP-Rule" id="MF_00662"/>
    </source>
</evidence>
<dbReference type="InterPro" id="IPR003817">
    <property type="entry name" value="PS_Dcarbxylase"/>
</dbReference>
<dbReference type="HAMAP" id="MF_00662">
    <property type="entry name" value="PS_decarb_PSD_B_type1"/>
    <property type="match status" value="1"/>
</dbReference>
<feature type="chain" id="PRO_5023521927" description="Phosphatidylserine decarboxylase alpha chain" evidence="12">
    <location>
        <begin position="250"/>
        <end position="285"/>
    </location>
</feature>
<keyword evidence="6 12" id="KW-0472">Membrane</keyword>
<evidence type="ECO:0000256" key="5">
    <source>
        <dbReference type="ARBA" id="ARBA00023098"/>
    </source>
</evidence>